<accession>A0ABR4I620</accession>
<organism evidence="2 3">
    <name type="scientific">Aspergillus cavernicola</name>
    <dbReference type="NCBI Taxonomy" id="176166"/>
    <lineage>
        <taxon>Eukaryota</taxon>
        <taxon>Fungi</taxon>
        <taxon>Dikarya</taxon>
        <taxon>Ascomycota</taxon>
        <taxon>Pezizomycotina</taxon>
        <taxon>Eurotiomycetes</taxon>
        <taxon>Eurotiomycetidae</taxon>
        <taxon>Eurotiales</taxon>
        <taxon>Aspergillaceae</taxon>
        <taxon>Aspergillus</taxon>
        <taxon>Aspergillus subgen. Nidulantes</taxon>
    </lineage>
</organism>
<reference evidence="2 3" key="1">
    <citation type="submission" date="2024-07" db="EMBL/GenBank/DDBJ databases">
        <title>Section-level genome sequencing and comparative genomics of Aspergillus sections Usti and Cavernicolus.</title>
        <authorList>
            <consortium name="Lawrence Berkeley National Laboratory"/>
            <person name="Nybo J.L."/>
            <person name="Vesth T.C."/>
            <person name="Theobald S."/>
            <person name="Frisvad J.C."/>
            <person name="Larsen T.O."/>
            <person name="Kjaerboelling I."/>
            <person name="Rothschild-Mancinelli K."/>
            <person name="Lyhne E.K."/>
            <person name="Kogle M.E."/>
            <person name="Barry K."/>
            <person name="Clum A."/>
            <person name="Na H."/>
            <person name="Ledsgaard L."/>
            <person name="Lin J."/>
            <person name="Lipzen A."/>
            <person name="Kuo A."/>
            <person name="Riley R."/>
            <person name="Mondo S."/>
            <person name="LaButti K."/>
            <person name="Haridas S."/>
            <person name="Pangalinan J."/>
            <person name="Salamov A.A."/>
            <person name="Simmons B.A."/>
            <person name="Magnuson J.K."/>
            <person name="Chen J."/>
            <person name="Drula E."/>
            <person name="Henrissat B."/>
            <person name="Wiebenga A."/>
            <person name="Lubbers R.J."/>
            <person name="Gomes A.C."/>
            <person name="Makela M.R."/>
            <person name="Stajich J."/>
            <person name="Grigoriev I.V."/>
            <person name="Mortensen U.H."/>
            <person name="De vries R.P."/>
            <person name="Baker S.E."/>
            <person name="Andersen M.R."/>
        </authorList>
    </citation>
    <scope>NUCLEOTIDE SEQUENCE [LARGE SCALE GENOMIC DNA]</scope>
    <source>
        <strain evidence="2 3">CBS 600.67</strain>
    </source>
</reference>
<evidence type="ECO:0000313" key="3">
    <source>
        <dbReference type="Proteomes" id="UP001610335"/>
    </source>
</evidence>
<dbReference type="PANTHER" id="PTHR22642:SF20">
    <property type="entry name" value="AMIDOHYDROLASE 3 DOMAIN-CONTAINING PROTEIN"/>
    <property type="match status" value="1"/>
</dbReference>
<dbReference type="Proteomes" id="UP001610335">
    <property type="component" value="Unassembled WGS sequence"/>
</dbReference>
<dbReference type="EMBL" id="JBFXLS010000055">
    <property type="protein sequence ID" value="KAL2823204.1"/>
    <property type="molecule type" value="Genomic_DNA"/>
</dbReference>
<dbReference type="Pfam" id="PF07969">
    <property type="entry name" value="Amidohydro_3"/>
    <property type="match status" value="1"/>
</dbReference>
<dbReference type="Gene3D" id="3.20.20.140">
    <property type="entry name" value="Metal-dependent hydrolases"/>
    <property type="match status" value="1"/>
</dbReference>
<sequence>MCSHTGERHNWILGNFYLPIHFPDNIPDRRYPDELFPDQPVLIRELSAHSMLLNTTALEQLNINDATPDPLGGRYVRGSDGTLSGEIYENAMDKVWGSIPFPPMSHYNRALNHAVSICHSYGITSAQEAASTMELHGFRELETENRPDFDIYTHIVSAPGSARKTASLLVSASRKGFERNAEGNIDLHFLVVPQDTLLQHVKLYDARGFTCKLHAAGEGSVRLALDTIETVRALNPNGPRT</sequence>
<evidence type="ECO:0000259" key="1">
    <source>
        <dbReference type="Pfam" id="PF07969"/>
    </source>
</evidence>
<dbReference type="Gene3D" id="3.10.310.70">
    <property type="match status" value="1"/>
</dbReference>
<comment type="caution">
    <text evidence="2">The sequence shown here is derived from an EMBL/GenBank/DDBJ whole genome shotgun (WGS) entry which is preliminary data.</text>
</comment>
<keyword evidence="3" id="KW-1185">Reference proteome</keyword>
<gene>
    <name evidence="2" type="ORF">BDW59DRAFT_163548</name>
</gene>
<name>A0ABR4I620_9EURO</name>
<dbReference type="InterPro" id="IPR013108">
    <property type="entry name" value="Amidohydro_3"/>
</dbReference>
<dbReference type="PANTHER" id="PTHR22642">
    <property type="entry name" value="IMIDAZOLONEPROPIONASE"/>
    <property type="match status" value="1"/>
</dbReference>
<evidence type="ECO:0000313" key="2">
    <source>
        <dbReference type="EMBL" id="KAL2823204.1"/>
    </source>
</evidence>
<proteinExistence type="predicted"/>
<protein>
    <recommendedName>
        <fullName evidence="1">Amidohydrolase 3 domain-containing protein</fullName>
    </recommendedName>
</protein>
<feature type="domain" description="Amidohydrolase 3" evidence="1">
    <location>
        <begin position="10"/>
        <end position="238"/>
    </location>
</feature>